<feature type="region of interest" description="Disordered" evidence="5">
    <location>
        <begin position="88"/>
        <end position="128"/>
    </location>
</feature>
<dbReference type="PROSITE" id="PS50103">
    <property type="entry name" value="ZF_C3H1"/>
    <property type="match status" value="2"/>
</dbReference>
<keyword evidence="2 4" id="KW-0863">Zinc-finger</keyword>
<evidence type="ECO:0000259" key="6">
    <source>
        <dbReference type="PROSITE" id="PS50103"/>
    </source>
</evidence>
<feature type="compositionally biased region" description="Low complexity" evidence="5">
    <location>
        <begin position="208"/>
        <end position="225"/>
    </location>
</feature>
<evidence type="ECO:0000256" key="5">
    <source>
        <dbReference type="SAM" id="MobiDB-lite"/>
    </source>
</evidence>
<feature type="domain" description="C3H1-type" evidence="6">
    <location>
        <begin position="562"/>
        <end position="589"/>
    </location>
</feature>
<dbReference type="Proteomes" id="UP000419144">
    <property type="component" value="Unassembled WGS sequence"/>
</dbReference>
<accession>A0A640K8X2</accession>
<keyword evidence="1 4" id="KW-0479">Metal-binding</keyword>
<dbReference type="VEuPathDB" id="TriTrypDB:LtaPh_0200700"/>
<feature type="region of interest" description="Disordered" evidence="5">
    <location>
        <begin position="914"/>
        <end position="956"/>
    </location>
</feature>
<dbReference type="AlphaFoldDB" id="A0A640K8X2"/>
<dbReference type="PANTHER" id="PTHR37562:SF5">
    <property type="entry name" value="C3H1-TYPE DOMAIN-CONTAINING PROTEIN"/>
    <property type="match status" value="1"/>
</dbReference>
<evidence type="ECO:0000256" key="3">
    <source>
        <dbReference type="ARBA" id="ARBA00022833"/>
    </source>
</evidence>
<protein>
    <recommendedName>
        <fullName evidence="6">C3H1-type domain-containing protein</fullName>
    </recommendedName>
</protein>
<dbReference type="InterPro" id="IPR000571">
    <property type="entry name" value="Znf_CCCH"/>
</dbReference>
<reference evidence="7" key="1">
    <citation type="submission" date="2019-11" db="EMBL/GenBank/DDBJ databases">
        <title>Leishmania tarentolae CDS.</title>
        <authorList>
            <person name="Goto Y."/>
            <person name="Yamagishi J."/>
        </authorList>
    </citation>
    <scope>NUCLEOTIDE SEQUENCE [LARGE SCALE GENOMIC DNA]</scope>
    <source>
        <strain evidence="7">Parrot Tar II</strain>
    </source>
</reference>
<feature type="region of interest" description="Disordered" evidence="5">
    <location>
        <begin position="359"/>
        <end position="391"/>
    </location>
</feature>
<evidence type="ECO:0000313" key="7">
    <source>
        <dbReference type="EMBL" id="GET85444.1"/>
    </source>
</evidence>
<feature type="compositionally biased region" description="Low complexity" evidence="5">
    <location>
        <begin position="115"/>
        <end position="128"/>
    </location>
</feature>
<dbReference type="SUPFAM" id="SSF90229">
    <property type="entry name" value="CCCH zinc finger"/>
    <property type="match status" value="1"/>
</dbReference>
<dbReference type="EMBL" id="BLBS01000002">
    <property type="protein sequence ID" value="GET85444.1"/>
    <property type="molecule type" value="Genomic_DNA"/>
</dbReference>
<proteinExistence type="predicted"/>
<feature type="region of interest" description="Disordered" evidence="5">
    <location>
        <begin position="1"/>
        <end position="40"/>
    </location>
</feature>
<feature type="compositionally biased region" description="Polar residues" evidence="5">
    <location>
        <begin position="197"/>
        <end position="207"/>
    </location>
</feature>
<gene>
    <name evidence="7" type="ORF">LtaPh_0200700</name>
</gene>
<dbReference type="InterPro" id="IPR036855">
    <property type="entry name" value="Znf_CCCH_sf"/>
</dbReference>
<organism evidence="7 8">
    <name type="scientific">Leishmania tarentolae</name>
    <name type="common">Sauroleishmania tarentolae</name>
    <dbReference type="NCBI Taxonomy" id="5689"/>
    <lineage>
        <taxon>Eukaryota</taxon>
        <taxon>Discoba</taxon>
        <taxon>Euglenozoa</taxon>
        <taxon>Kinetoplastea</taxon>
        <taxon>Metakinetoplastina</taxon>
        <taxon>Trypanosomatida</taxon>
        <taxon>Trypanosomatidae</taxon>
        <taxon>Leishmaniinae</taxon>
        <taxon>Leishmania</taxon>
        <taxon>lizard Leishmania</taxon>
    </lineage>
</organism>
<feature type="compositionally biased region" description="Low complexity" evidence="5">
    <location>
        <begin position="171"/>
        <end position="190"/>
    </location>
</feature>
<feature type="zinc finger region" description="C3H1-type" evidence="4">
    <location>
        <begin position="682"/>
        <end position="710"/>
    </location>
</feature>
<feature type="compositionally biased region" description="Polar residues" evidence="5">
    <location>
        <begin position="14"/>
        <end position="23"/>
    </location>
</feature>
<feature type="compositionally biased region" description="Polar residues" evidence="5">
    <location>
        <begin position="379"/>
        <end position="388"/>
    </location>
</feature>
<evidence type="ECO:0000256" key="4">
    <source>
        <dbReference type="PROSITE-ProRule" id="PRU00723"/>
    </source>
</evidence>
<dbReference type="SMART" id="SM00356">
    <property type="entry name" value="ZnF_C3H1"/>
    <property type="match status" value="2"/>
</dbReference>
<keyword evidence="8" id="KW-1185">Reference proteome</keyword>
<feature type="zinc finger region" description="C3H1-type" evidence="4">
    <location>
        <begin position="562"/>
        <end position="589"/>
    </location>
</feature>
<evidence type="ECO:0000313" key="8">
    <source>
        <dbReference type="Proteomes" id="UP000419144"/>
    </source>
</evidence>
<feature type="region of interest" description="Disordered" evidence="5">
    <location>
        <begin position="169"/>
        <end position="237"/>
    </location>
</feature>
<evidence type="ECO:0000256" key="1">
    <source>
        <dbReference type="ARBA" id="ARBA00022723"/>
    </source>
</evidence>
<comment type="caution">
    <text evidence="7">The sequence shown here is derived from an EMBL/GenBank/DDBJ whole genome shotgun (WGS) entry which is preliminary data.</text>
</comment>
<sequence length="956" mass="102562">MNPLSFDGDDGRPSLQSRSSIRQSDAPAGNAVGNGVYPTAPLPERLSPLFSYTEVEAMHGMAHRLLQPPGSGARCASREVLVTGGAHDDALDINTSSASSSTTSPQWHRHNPYRTLSTATSTPAHSPSADNSYTCLALPCSFIGRSSKGPALASHHLNVVLHRHASHGRRAAALSSEPSCCPQQPSSHPSVHAHDTLLSSETSQPEQATSRTSSSASRASSHYSSGHQRNSSTGFLPDVDVVEGTTSNSSVFLMHNCQFRLNTHDRSRAASSSLTTPQSYTTANQFFEETGGFSVDDDYGTGCNSRRRSATSHSFRDDVDHHGRSGGVEGGYGTGRGAAAAASLLSTFGRCGSVSFSESSVRGQDLIDPASASGPVGKETNTGQTGASAPQKLQRLTMLSSVISLTEVRHSPQKAWPSAESHNRDRVCTMPSHADPTLTPADYPKVEQYSHAHQPQDQQHQPKLKASTDAAALWPSTVAAAAPSFTVAHLTELLEAHLARVHSGNSSDGKGRDEVWCPAGSQLSVYDSCMRQHYLIKSEKVAITRGAIKYASLNERYGNQTRFRFQLCNRYLRHRCSSASKCPYIHSHVLSTVTAVHMNENSITSGVRQQDREDLAGGRNALKYPTIAPGMIFAVYPPNQLNSSPQLIPSELILQTEGALHTYRALSRDTADGADHRKDTTIVRPRHCAHFQFKRMCNLGTSCHFIHSLIPFVQGTVNQPPLPLSVDLRTLNSSVAGVVLPSAEFDAGDPRVKEVLGGGRGAYKVNIASSPLIPGETIPPVWPHVSETAQKEAPSPPPQLLSGPPTAMTPRHRPNTAYREDCSANHVTAWRTPNNINSATLCRAGASRLPAMVPMGARETMGPPAMMTSPPQGLQKGVAVGFKSTAHATKHLPVQQQVRQQPLLVRMPSMLVREQQAQPPLSTPHPSPQRWGAATAVPPPQTTPTAAVVRRGNTSK</sequence>
<name>A0A640K8X2_LEITA</name>
<dbReference type="PANTHER" id="PTHR37562">
    <property type="entry name" value="C3H1-TYPE DOMAIN-CONTAINING PROTEIN-RELATED"/>
    <property type="match status" value="1"/>
</dbReference>
<feature type="region of interest" description="Disordered" evidence="5">
    <location>
        <begin position="408"/>
        <end position="468"/>
    </location>
</feature>
<feature type="region of interest" description="Disordered" evidence="5">
    <location>
        <begin position="788"/>
        <end position="811"/>
    </location>
</feature>
<feature type="compositionally biased region" description="Low complexity" evidence="5">
    <location>
        <begin position="95"/>
        <end position="104"/>
    </location>
</feature>
<feature type="domain" description="C3H1-type" evidence="6">
    <location>
        <begin position="682"/>
        <end position="710"/>
    </location>
</feature>
<dbReference type="GO" id="GO:0008270">
    <property type="term" value="F:zinc ion binding"/>
    <property type="evidence" value="ECO:0007669"/>
    <property type="project" value="UniProtKB-KW"/>
</dbReference>
<evidence type="ECO:0000256" key="2">
    <source>
        <dbReference type="ARBA" id="ARBA00022771"/>
    </source>
</evidence>
<dbReference type="OrthoDB" id="265008at2759"/>
<keyword evidence="3 4" id="KW-0862">Zinc</keyword>